<accession>A0ABZ1B4G6</accession>
<gene>
    <name evidence="2" type="ORF">U6N30_32775</name>
</gene>
<dbReference type="EMBL" id="CP141261">
    <property type="protein sequence ID" value="WRL64264.1"/>
    <property type="molecule type" value="Genomic_DNA"/>
</dbReference>
<feature type="region of interest" description="Disordered" evidence="1">
    <location>
        <begin position="83"/>
        <end position="109"/>
    </location>
</feature>
<sequence length="109" mass="11819">MAGPWVDRGPQRWPLCSARTAVMRRSPSCTDSPADSSSTCGKPRPRSQAPAPRGTTIRVRGPTVRREGMCRWSPCRWLMSTTSTPAHVAGSGSGTTRRSRPTVGARRGR</sequence>
<reference evidence="2 3" key="1">
    <citation type="submission" date="2023-12" db="EMBL/GenBank/DDBJ databases">
        <title>Blastococcus brunescens sp. nov., an actonobacterium isolated from sandstone collected in sahara desert.</title>
        <authorList>
            <person name="Gtari M."/>
            <person name="Ghodhbane F."/>
        </authorList>
    </citation>
    <scope>NUCLEOTIDE SEQUENCE [LARGE SCALE GENOMIC DNA]</scope>
    <source>
        <strain evidence="2 3">BMG 8361</strain>
    </source>
</reference>
<dbReference type="Proteomes" id="UP001324287">
    <property type="component" value="Chromosome"/>
</dbReference>
<name>A0ABZ1B4G6_9ACTN</name>
<feature type="region of interest" description="Disordered" evidence="1">
    <location>
        <begin position="18"/>
        <end position="56"/>
    </location>
</feature>
<protein>
    <submittedName>
        <fullName evidence="2">Uncharacterized protein</fullName>
    </submittedName>
</protein>
<evidence type="ECO:0000313" key="2">
    <source>
        <dbReference type="EMBL" id="WRL64264.1"/>
    </source>
</evidence>
<evidence type="ECO:0000256" key="1">
    <source>
        <dbReference type="SAM" id="MobiDB-lite"/>
    </source>
</evidence>
<organism evidence="2 3">
    <name type="scientific">Blastococcus brunescens</name>
    <dbReference type="NCBI Taxonomy" id="1564165"/>
    <lineage>
        <taxon>Bacteria</taxon>
        <taxon>Bacillati</taxon>
        <taxon>Actinomycetota</taxon>
        <taxon>Actinomycetes</taxon>
        <taxon>Geodermatophilales</taxon>
        <taxon>Geodermatophilaceae</taxon>
        <taxon>Blastococcus</taxon>
    </lineage>
</organism>
<evidence type="ECO:0000313" key="3">
    <source>
        <dbReference type="Proteomes" id="UP001324287"/>
    </source>
</evidence>
<proteinExistence type="predicted"/>
<feature type="compositionally biased region" description="Polar residues" evidence="1">
    <location>
        <begin position="27"/>
        <end position="40"/>
    </location>
</feature>
<keyword evidence="3" id="KW-1185">Reference proteome</keyword>